<accession>A0AAD9JTQ7</accession>
<sequence>MASENNITESVKKSGKRRGGRSVYDVDVQQSQLEYCVSEEILNVVPTESSVSHLDHLPGGDTEQDGDDMMEGSHPKSSTSDLSTSPGNCQHFVYMIQRPDEDNMQEASQLMQDEVNQETFVTVFDDCGTVPNDNGNEFCWTLLEEGALKNNWDHPFDDPERLLLIPQDASVEEKKQIWKVCRETQFLESLASGIDKPLSVVRDKARSVFIQNTSTSRKSSTLSTWSATEIKQLENNWKEFFREHPMNEPYELLSPLHLLSKERHSQLMKFKRQTSFLQRLAQGIHRSSLSIYHKAKRHFYPYTEFSGK</sequence>
<dbReference type="GO" id="GO:0006363">
    <property type="term" value="P:termination of RNA polymerase I transcription"/>
    <property type="evidence" value="ECO:0007669"/>
    <property type="project" value="TreeGrafter"/>
</dbReference>
<dbReference type="GO" id="GO:0005730">
    <property type="term" value="C:nucleolus"/>
    <property type="evidence" value="ECO:0007669"/>
    <property type="project" value="TreeGrafter"/>
</dbReference>
<feature type="compositionally biased region" description="Polar residues" evidence="1">
    <location>
        <begin position="75"/>
        <end position="87"/>
    </location>
</feature>
<protein>
    <submittedName>
        <fullName evidence="2">Uncharacterized protein</fullName>
    </submittedName>
</protein>
<feature type="region of interest" description="Disordered" evidence="1">
    <location>
        <begin position="1"/>
        <end position="23"/>
    </location>
</feature>
<dbReference type="GO" id="GO:0003682">
    <property type="term" value="F:chromatin binding"/>
    <property type="evidence" value="ECO:0007669"/>
    <property type="project" value="TreeGrafter"/>
</dbReference>
<comment type="caution">
    <text evidence="2">The sequence shown here is derived from an EMBL/GenBank/DDBJ whole genome shotgun (WGS) entry which is preliminary data.</text>
</comment>
<dbReference type="AlphaFoldDB" id="A0AAD9JTQ7"/>
<proteinExistence type="predicted"/>
<dbReference type="InterPro" id="IPR053078">
    <property type="entry name" value="TTF1-like"/>
</dbReference>
<evidence type="ECO:0000256" key="1">
    <source>
        <dbReference type="SAM" id="MobiDB-lite"/>
    </source>
</evidence>
<keyword evidence="3" id="KW-1185">Reference proteome</keyword>
<evidence type="ECO:0000313" key="2">
    <source>
        <dbReference type="EMBL" id="KAK2159229.1"/>
    </source>
</evidence>
<name>A0AAD9JTQ7_9ANNE</name>
<dbReference type="PANTHER" id="PTHR46760:SF1">
    <property type="entry name" value="TRANSCRIPTION TERMINATION FACTOR 1"/>
    <property type="match status" value="1"/>
</dbReference>
<dbReference type="PANTHER" id="PTHR46760">
    <property type="entry name" value="TRANSCRIPTION TERMINATION FACTOR 1"/>
    <property type="match status" value="1"/>
</dbReference>
<evidence type="ECO:0000313" key="3">
    <source>
        <dbReference type="Proteomes" id="UP001208570"/>
    </source>
</evidence>
<feature type="region of interest" description="Disordered" evidence="1">
    <location>
        <begin position="48"/>
        <end position="87"/>
    </location>
</feature>
<dbReference type="EMBL" id="JAODUP010000156">
    <property type="protein sequence ID" value="KAK2159229.1"/>
    <property type="molecule type" value="Genomic_DNA"/>
</dbReference>
<dbReference type="Proteomes" id="UP001208570">
    <property type="component" value="Unassembled WGS sequence"/>
</dbReference>
<reference evidence="2" key="1">
    <citation type="journal article" date="2023" name="Mol. Biol. Evol.">
        <title>Third-Generation Sequencing Reveals the Adaptive Role of the Epigenome in Three Deep-Sea Polychaetes.</title>
        <authorList>
            <person name="Perez M."/>
            <person name="Aroh O."/>
            <person name="Sun Y."/>
            <person name="Lan Y."/>
            <person name="Juniper S.K."/>
            <person name="Young C.R."/>
            <person name="Angers B."/>
            <person name="Qian P.Y."/>
        </authorList>
    </citation>
    <scope>NUCLEOTIDE SEQUENCE</scope>
    <source>
        <strain evidence="2">P08H-3</strain>
    </source>
</reference>
<organism evidence="2 3">
    <name type="scientific">Paralvinella palmiformis</name>
    <dbReference type="NCBI Taxonomy" id="53620"/>
    <lineage>
        <taxon>Eukaryota</taxon>
        <taxon>Metazoa</taxon>
        <taxon>Spiralia</taxon>
        <taxon>Lophotrochozoa</taxon>
        <taxon>Annelida</taxon>
        <taxon>Polychaeta</taxon>
        <taxon>Sedentaria</taxon>
        <taxon>Canalipalpata</taxon>
        <taxon>Terebellida</taxon>
        <taxon>Terebelliformia</taxon>
        <taxon>Alvinellidae</taxon>
        <taxon>Paralvinella</taxon>
    </lineage>
</organism>
<gene>
    <name evidence="2" type="ORF">LSH36_156g09039</name>
</gene>